<organism evidence="2 3">
    <name type="scientific">Hymenobacter algoricola</name>
    <dbReference type="NCBI Taxonomy" id="486267"/>
    <lineage>
        <taxon>Bacteria</taxon>
        <taxon>Pseudomonadati</taxon>
        <taxon>Bacteroidota</taxon>
        <taxon>Cytophagia</taxon>
        <taxon>Cytophagales</taxon>
        <taxon>Hymenobacteraceae</taxon>
        <taxon>Hymenobacter</taxon>
    </lineage>
</organism>
<keyword evidence="2" id="KW-0808">Transferase</keyword>
<reference evidence="3" key="1">
    <citation type="journal article" date="2019" name="Int. J. Syst. Evol. Microbiol.">
        <title>The Global Catalogue of Microorganisms (GCM) 10K type strain sequencing project: providing services to taxonomists for standard genome sequencing and annotation.</title>
        <authorList>
            <consortium name="The Broad Institute Genomics Platform"/>
            <consortium name="The Broad Institute Genome Sequencing Center for Infectious Disease"/>
            <person name="Wu L."/>
            <person name="Ma J."/>
        </authorList>
    </citation>
    <scope>NUCLEOTIDE SEQUENCE [LARGE SCALE GENOMIC DNA]</scope>
    <source>
        <strain evidence="3">JCM 17214</strain>
    </source>
</reference>
<comment type="caution">
    <text evidence="2">The sequence shown here is derived from an EMBL/GenBank/DDBJ whole genome shotgun (WGS) entry which is preliminary data.</text>
</comment>
<gene>
    <name evidence="2" type="ORF">GCM10022406_10490</name>
</gene>
<dbReference type="Proteomes" id="UP001499909">
    <property type="component" value="Unassembled WGS sequence"/>
</dbReference>
<dbReference type="InterPro" id="IPR013446">
    <property type="entry name" value="G1P_cyt_trans-like"/>
</dbReference>
<dbReference type="InterPro" id="IPR005835">
    <property type="entry name" value="NTP_transferase_dom"/>
</dbReference>
<evidence type="ECO:0000313" key="2">
    <source>
        <dbReference type="EMBL" id="GAA3926546.1"/>
    </source>
</evidence>
<sequence length="296" mass="33781">MPKLFFAAASKYPPPPPSFTSKPRRAMKVVLFCGGLGMRLREYSDNTPKPMVPLGYRPILWHLMRYYAHFGHKDFILCLGYRADMIKQYFMGYNECLSNDFVYSKGGKQVQLLNSDIDDWNITFVDTGVNANIGQRLLAVKPFLAGEEAFLANYADALTDLPLDRMLDDFWTHGKIAGFLAYQPPHSFHVVALDEDEMVQSISPIANSGLYINAGFFAFRQEIFDYLLPGEELVTEPFERLIQLQQLKAYRHEGFWAAMDTFKDKQLLDELYAAGNPPWELWRDHTAPPVAKAAVC</sequence>
<dbReference type="Gene3D" id="3.90.550.10">
    <property type="entry name" value="Spore Coat Polysaccharide Biosynthesis Protein SpsA, Chain A"/>
    <property type="match status" value="1"/>
</dbReference>
<dbReference type="PANTHER" id="PTHR47183">
    <property type="entry name" value="GLUCOSE-1-PHOSPHATE CYTIDYLYLTRANSFERASE-RELATED"/>
    <property type="match status" value="1"/>
</dbReference>
<dbReference type="GO" id="GO:0016779">
    <property type="term" value="F:nucleotidyltransferase activity"/>
    <property type="evidence" value="ECO:0007669"/>
    <property type="project" value="UniProtKB-KW"/>
</dbReference>
<dbReference type="InterPro" id="IPR029044">
    <property type="entry name" value="Nucleotide-diphossugar_trans"/>
</dbReference>
<proteinExistence type="predicted"/>
<evidence type="ECO:0000313" key="3">
    <source>
        <dbReference type="Proteomes" id="UP001499909"/>
    </source>
</evidence>
<dbReference type="SUPFAM" id="SSF53448">
    <property type="entry name" value="Nucleotide-diphospho-sugar transferases"/>
    <property type="match status" value="1"/>
</dbReference>
<keyword evidence="3" id="KW-1185">Reference proteome</keyword>
<dbReference type="EMBL" id="BAABDH010000017">
    <property type="protein sequence ID" value="GAA3926546.1"/>
    <property type="molecule type" value="Genomic_DNA"/>
</dbReference>
<dbReference type="Pfam" id="PF00483">
    <property type="entry name" value="NTP_transferase"/>
    <property type="match status" value="1"/>
</dbReference>
<name>A0ABP7MMY0_9BACT</name>
<accession>A0ABP7MMY0</accession>
<feature type="domain" description="Nucleotidyl transferase" evidence="1">
    <location>
        <begin position="29"/>
        <end position="244"/>
    </location>
</feature>
<protein>
    <submittedName>
        <fullName evidence="2">Glucose-1-phosphate cytidylyltransferase</fullName>
    </submittedName>
</protein>
<dbReference type="PANTHER" id="PTHR47183:SF3">
    <property type="entry name" value="TRANSFERASE"/>
    <property type="match status" value="1"/>
</dbReference>
<evidence type="ECO:0000259" key="1">
    <source>
        <dbReference type="Pfam" id="PF00483"/>
    </source>
</evidence>
<keyword evidence="2" id="KW-0548">Nucleotidyltransferase</keyword>